<dbReference type="PROSITE" id="PS00211">
    <property type="entry name" value="ABC_TRANSPORTER_1"/>
    <property type="match status" value="1"/>
</dbReference>
<organism evidence="5 6">
    <name type="scientific">Candidatus Gallibacteroides avistercoris</name>
    <dbReference type="NCBI Taxonomy" id="2840833"/>
    <lineage>
        <taxon>Bacteria</taxon>
        <taxon>Pseudomonadati</taxon>
        <taxon>Bacteroidota</taxon>
        <taxon>Bacteroidia</taxon>
        <taxon>Bacteroidales</taxon>
        <taxon>Bacteroidaceae</taxon>
        <taxon>Bacteroidaceae incertae sedis</taxon>
        <taxon>Candidatus Gallibacteroides</taxon>
    </lineage>
</organism>
<evidence type="ECO:0000256" key="2">
    <source>
        <dbReference type="ARBA" id="ARBA00022741"/>
    </source>
</evidence>
<sequence length="277" mass="30849">MIQIENITRSFKKKSVLKQISTTIQPGYIYGLLGKNGEGKTTLLKLISGLLFPDSGACRVNGQESRKRTLSFLRSFYFLPEEPVLPSVKVKTYIQMYAPFYNTFDPAICNRTLQAFGISPEDELKSLSLGQRKKAAIALAFGVNTPILLLDEPTNGLDIPSKSVFRQLLASLMQEERTVIISTHQVRDLESLIDAVLILDKQQIILNATLADITRKLSFRKISPQETSLYSQPSLAGTIGITENTTGEETPVDLELLFNAIICRQTPIASILKNRQQ</sequence>
<dbReference type="Pfam" id="PF00005">
    <property type="entry name" value="ABC_tran"/>
    <property type="match status" value="1"/>
</dbReference>
<gene>
    <name evidence="5" type="ORF">IAB03_07795</name>
</gene>
<dbReference type="EMBL" id="DVNA01000173">
    <property type="protein sequence ID" value="HIU55689.1"/>
    <property type="molecule type" value="Genomic_DNA"/>
</dbReference>
<dbReference type="PANTHER" id="PTHR42939">
    <property type="entry name" value="ABC TRANSPORTER ATP-BINDING PROTEIN ALBC-RELATED"/>
    <property type="match status" value="1"/>
</dbReference>
<dbReference type="InterPro" id="IPR051782">
    <property type="entry name" value="ABC_Transporter_VariousFunc"/>
</dbReference>
<dbReference type="SMART" id="SM00382">
    <property type="entry name" value="AAA"/>
    <property type="match status" value="1"/>
</dbReference>
<keyword evidence="1" id="KW-0813">Transport</keyword>
<dbReference type="CDD" id="cd03230">
    <property type="entry name" value="ABC_DR_subfamily_A"/>
    <property type="match status" value="1"/>
</dbReference>
<protein>
    <submittedName>
        <fullName evidence="5">ABC transporter ATP-binding protein</fullName>
    </submittedName>
</protein>
<accession>A0A9D1M8R0</accession>
<comment type="caution">
    <text evidence="5">The sequence shown here is derived from an EMBL/GenBank/DDBJ whole genome shotgun (WGS) entry which is preliminary data.</text>
</comment>
<dbReference type="InterPro" id="IPR017871">
    <property type="entry name" value="ABC_transporter-like_CS"/>
</dbReference>
<dbReference type="Gene3D" id="3.40.50.300">
    <property type="entry name" value="P-loop containing nucleotide triphosphate hydrolases"/>
    <property type="match status" value="1"/>
</dbReference>
<evidence type="ECO:0000256" key="1">
    <source>
        <dbReference type="ARBA" id="ARBA00022448"/>
    </source>
</evidence>
<dbReference type="InterPro" id="IPR003593">
    <property type="entry name" value="AAA+_ATPase"/>
</dbReference>
<dbReference type="GO" id="GO:0016887">
    <property type="term" value="F:ATP hydrolysis activity"/>
    <property type="evidence" value="ECO:0007669"/>
    <property type="project" value="InterPro"/>
</dbReference>
<reference evidence="5" key="1">
    <citation type="submission" date="2020-10" db="EMBL/GenBank/DDBJ databases">
        <authorList>
            <person name="Gilroy R."/>
        </authorList>
    </citation>
    <scope>NUCLEOTIDE SEQUENCE</scope>
    <source>
        <strain evidence="5">CHK158-818</strain>
    </source>
</reference>
<proteinExistence type="predicted"/>
<name>A0A9D1M8R0_9BACT</name>
<dbReference type="AlphaFoldDB" id="A0A9D1M8R0"/>
<dbReference type="PANTHER" id="PTHR42939:SF1">
    <property type="entry name" value="ABC TRANSPORTER ATP-BINDING PROTEIN ALBC-RELATED"/>
    <property type="match status" value="1"/>
</dbReference>
<reference evidence="5" key="2">
    <citation type="journal article" date="2021" name="PeerJ">
        <title>Extensive microbial diversity within the chicken gut microbiome revealed by metagenomics and culture.</title>
        <authorList>
            <person name="Gilroy R."/>
            <person name="Ravi A."/>
            <person name="Getino M."/>
            <person name="Pursley I."/>
            <person name="Horton D.L."/>
            <person name="Alikhan N.F."/>
            <person name="Baker D."/>
            <person name="Gharbi K."/>
            <person name="Hall N."/>
            <person name="Watson M."/>
            <person name="Adriaenssens E.M."/>
            <person name="Foster-Nyarko E."/>
            <person name="Jarju S."/>
            <person name="Secka A."/>
            <person name="Antonio M."/>
            <person name="Oren A."/>
            <person name="Chaudhuri R.R."/>
            <person name="La Ragione R."/>
            <person name="Hildebrand F."/>
            <person name="Pallen M.J."/>
        </authorList>
    </citation>
    <scope>NUCLEOTIDE SEQUENCE</scope>
    <source>
        <strain evidence="5">CHK158-818</strain>
    </source>
</reference>
<evidence type="ECO:0000313" key="6">
    <source>
        <dbReference type="Proteomes" id="UP000824112"/>
    </source>
</evidence>
<dbReference type="Proteomes" id="UP000824112">
    <property type="component" value="Unassembled WGS sequence"/>
</dbReference>
<keyword evidence="3 5" id="KW-0067">ATP-binding</keyword>
<dbReference type="SUPFAM" id="SSF52540">
    <property type="entry name" value="P-loop containing nucleoside triphosphate hydrolases"/>
    <property type="match status" value="1"/>
</dbReference>
<dbReference type="PROSITE" id="PS50893">
    <property type="entry name" value="ABC_TRANSPORTER_2"/>
    <property type="match status" value="1"/>
</dbReference>
<keyword evidence="2" id="KW-0547">Nucleotide-binding</keyword>
<dbReference type="GO" id="GO:0005524">
    <property type="term" value="F:ATP binding"/>
    <property type="evidence" value="ECO:0007669"/>
    <property type="project" value="UniProtKB-KW"/>
</dbReference>
<evidence type="ECO:0000313" key="5">
    <source>
        <dbReference type="EMBL" id="HIU55689.1"/>
    </source>
</evidence>
<evidence type="ECO:0000256" key="3">
    <source>
        <dbReference type="ARBA" id="ARBA00022840"/>
    </source>
</evidence>
<evidence type="ECO:0000259" key="4">
    <source>
        <dbReference type="PROSITE" id="PS50893"/>
    </source>
</evidence>
<feature type="domain" description="ABC transporter" evidence="4">
    <location>
        <begin position="2"/>
        <end position="226"/>
    </location>
</feature>
<dbReference type="InterPro" id="IPR027417">
    <property type="entry name" value="P-loop_NTPase"/>
</dbReference>
<dbReference type="InterPro" id="IPR003439">
    <property type="entry name" value="ABC_transporter-like_ATP-bd"/>
</dbReference>